<proteinExistence type="inferred from homology"/>
<feature type="compositionally biased region" description="Basic and acidic residues" evidence="13">
    <location>
        <begin position="873"/>
        <end position="891"/>
    </location>
</feature>
<dbReference type="GO" id="GO:0005737">
    <property type="term" value="C:cytoplasm"/>
    <property type="evidence" value="ECO:0007669"/>
    <property type="project" value="UniProtKB-SubCell"/>
</dbReference>
<gene>
    <name evidence="15" type="ORF">MACJ_002084</name>
</gene>
<organism evidence="15 16">
    <name type="scientific">Theileria orientalis</name>
    <dbReference type="NCBI Taxonomy" id="68886"/>
    <lineage>
        <taxon>Eukaryota</taxon>
        <taxon>Sar</taxon>
        <taxon>Alveolata</taxon>
        <taxon>Apicomplexa</taxon>
        <taxon>Aconoidasida</taxon>
        <taxon>Piroplasmida</taxon>
        <taxon>Theileriidae</taxon>
        <taxon>Theileria</taxon>
    </lineage>
</organism>
<evidence type="ECO:0000256" key="3">
    <source>
        <dbReference type="ARBA" id="ARBA00012584"/>
    </source>
</evidence>
<evidence type="ECO:0000256" key="10">
    <source>
        <dbReference type="ARBA" id="ARBA00022840"/>
    </source>
</evidence>
<reference evidence="15" key="1">
    <citation type="submission" date="2022-07" db="EMBL/GenBank/DDBJ databases">
        <title>Evaluation of T. orientalis genome assembly methods using nanopore sequencing and analysis of variation between genomes.</title>
        <authorList>
            <person name="Yam J."/>
            <person name="Micallef M.L."/>
            <person name="Liu M."/>
            <person name="Djordjevic S.P."/>
            <person name="Bogema D.R."/>
            <person name="Jenkins C."/>
        </authorList>
    </citation>
    <scope>NUCLEOTIDE SEQUENCE</scope>
    <source>
        <strain evidence="15">Fish Creek</strain>
    </source>
</reference>
<feature type="region of interest" description="Disordered" evidence="13">
    <location>
        <begin position="873"/>
        <end position="894"/>
    </location>
</feature>
<evidence type="ECO:0000256" key="8">
    <source>
        <dbReference type="ARBA" id="ARBA00022695"/>
    </source>
</evidence>
<dbReference type="OrthoDB" id="364075at2759"/>
<evidence type="ECO:0000256" key="5">
    <source>
        <dbReference type="ARBA" id="ARBA00022490"/>
    </source>
</evidence>
<dbReference type="GO" id="GO:0061710">
    <property type="term" value="F:L-threonylcarbamoyladenylate synthase"/>
    <property type="evidence" value="ECO:0007669"/>
    <property type="project" value="UniProtKB-EC"/>
</dbReference>
<evidence type="ECO:0000256" key="13">
    <source>
        <dbReference type="SAM" id="MobiDB-lite"/>
    </source>
</evidence>
<comment type="catalytic activity">
    <reaction evidence="12">
        <text>L-threonine + hydrogencarbonate + ATP = L-threonylcarbamoyladenylate + diphosphate + H2O</text>
        <dbReference type="Rhea" id="RHEA:36407"/>
        <dbReference type="ChEBI" id="CHEBI:15377"/>
        <dbReference type="ChEBI" id="CHEBI:17544"/>
        <dbReference type="ChEBI" id="CHEBI:30616"/>
        <dbReference type="ChEBI" id="CHEBI:33019"/>
        <dbReference type="ChEBI" id="CHEBI:57926"/>
        <dbReference type="ChEBI" id="CHEBI:73682"/>
        <dbReference type="EC" id="2.7.7.87"/>
    </reaction>
</comment>
<comment type="similarity">
    <text evidence="2">Belongs to the SUA5 family.</text>
</comment>
<keyword evidence="7" id="KW-0819">tRNA processing</keyword>
<dbReference type="EMBL" id="CP056066">
    <property type="protein sequence ID" value="UKJ88838.2"/>
    <property type="molecule type" value="Genomic_DNA"/>
</dbReference>
<dbReference type="PROSITE" id="PS51163">
    <property type="entry name" value="YRDC"/>
    <property type="match status" value="1"/>
</dbReference>
<dbReference type="NCBIfam" id="TIGR00057">
    <property type="entry name" value="L-threonylcarbamoyladenylate synthase"/>
    <property type="match status" value="1"/>
</dbReference>
<dbReference type="GO" id="GO:0008033">
    <property type="term" value="P:tRNA processing"/>
    <property type="evidence" value="ECO:0007669"/>
    <property type="project" value="UniProtKB-KW"/>
</dbReference>
<dbReference type="SUPFAM" id="SSF55821">
    <property type="entry name" value="YrdC/RibB"/>
    <property type="match status" value="1"/>
</dbReference>
<evidence type="ECO:0000256" key="9">
    <source>
        <dbReference type="ARBA" id="ARBA00022741"/>
    </source>
</evidence>
<dbReference type="InterPro" id="IPR005145">
    <property type="entry name" value="Sua5_C"/>
</dbReference>
<keyword evidence="9" id="KW-0547">Nucleotide-binding</keyword>
<feature type="domain" description="YrdC-like" evidence="14">
    <location>
        <begin position="60"/>
        <end position="252"/>
    </location>
</feature>
<dbReference type="InterPro" id="IPR017945">
    <property type="entry name" value="DHBP_synth_RibB-like_a/b_dom"/>
</dbReference>
<evidence type="ECO:0000256" key="6">
    <source>
        <dbReference type="ARBA" id="ARBA00022679"/>
    </source>
</evidence>
<accession>A0A976M5L8</accession>
<evidence type="ECO:0000313" key="16">
    <source>
        <dbReference type="Proteomes" id="UP000244803"/>
    </source>
</evidence>
<keyword evidence="10" id="KW-0067">ATP-binding</keyword>
<dbReference type="Gene3D" id="3.90.870.10">
    <property type="entry name" value="DHBP synthase"/>
    <property type="match status" value="1"/>
</dbReference>
<evidence type="ECO:0000256" key="2">
    <source>
        <dbReference type="ARBA" id="ARBA00007663"/>
    </source>
</evidence>
<dbReference type="GO" id="GO:0005524">
    <property type="term" value="F:ATP binding"/>
    <property type="evidence" value="ECO:0007669"/>
    <property type="project" value="UniProtKB-KW"/>
</dbReference>
<evidence type="ECO:0000256" key="1">
    <source>
        <dbReference type="ARBA" id="ARBA00004496"/>
    </source>
</evidence>
<evidence type="ECO:0000256" key="7">
    <source>
        <dbReference type="ARBA" id="ARBA00022694"/>
    </source>
</evidence>
<feature type="region of interest" description="Disordered" evidence="13">
    <location>
        <begin position="442"/>
        <end position="477"/>
    </location>
</feature>
<evidence type="ECO:0000256" key="12">
    <source>
        <dbReference type="ARBA" id="ARBA00048366"/>
    </source>
</evidence>
<dbReference type="PANTHER" id="PTHR17490">
    <property type="entry name" value="SUA5"/>
    <property type="match status" value="1"/>
</dbReference>
<keyword evidence="5" id="KW-0963">Cytoplasm</keyword>
<dbReference type="InterPro" id="IPR006070">
    <property type="entry name" value="Sua5-like_dom"/>
</dbReference>
<dbReference type="PANTHER" id="PTHR17490:SF16">
    <property type="entry name" value="THREONYLCARBAMOYL-AMP SYNTHASE"/>
    <property type="match status" value="1"/>
</dbReference>
<evidence type="ECO:0000256" key="11">
    <source>
        <dbReference type="ARBA" id="ARBA00029774"/>
    </source>
</evidence>
<name>A0A976M5L8_THEOR</name>
<evidence type="ECO:0000313" key="15">
    <source>
        <dbReference type="EMBL" id="UKJ88838.2"/>
    </source>
</evidence>
<keyword evidence="6" id="KW-0808">Transferase</keyword>
<dbReference type="GO" id="GO:0003725">
    <property type="term" value="F:double-stranded RNA binding"/>
    <property type="evidence" value="ECO:0007669"/>
    <property type="project" value="InterPro"/>
</dbReference>
<dbReference type="Pfam" id="PF03481">
    <property type="entry name" value="Sua5_C"/>
    <property type="match status" value="1"/>
</dbReference>
<comment type="subcellular location">
    <subcellularLocation>
        <location evidence="1">Cytoplasm</location>
    </subcellularLocation>
</comment>
<keyword evidence="8" id="KW-0548">Nucleotidyltransferase</keyword>
<evidence type="ECO:0000256" key="4">
    <source>
        <dbReference type="ARBA" id="ARBA00015492"/>
    </source>
</evidence>
<dbReference type="Pfam" id="PF01300">
    <property type="entry name" value="Sua5_yciO_yrdC"/>
    <property type="match status" value="1"/>
</dbReference>
<dbReference type="InterPro" id="IPR038385">
    <property type="entry name" value="Sua5/YwlC_C"/>
</dbReference>
<evidence type="ECO:0000259" key="14">
    <source>
        <dbReference type="PROSITE" id="PS51163"/>
    </source>
</evidence>
<dbReference type="Proteomes" id="UP000244803">
    <property type="component" value="Chromosome 3"/>
</dbReference>
<dbReference type="GO" id="GO:0006450">
    <property type="term" value="P:regulation of translational fidelity"/>
    <property type="evidence" value="ECO:0007669"/>
    <property type="project" value="TreeGrafter"/>
</dbReference>
<dbReference type="InterPro" id="IPR050156">
    <property type="entry name" value="TC-AMP_synthase_SUA5"/>
</dbReference>
<sequence>MKPVILEICHDLESSNRIYDSYKKGHQRELEDGMSRDGEENAFSIIGHSSKYEREYGSTDEIFLKIKNVLTRPGGLVAIPTETVYGLAGNIYIEKSLKRIFEIKNRPFNDPLIVHVDSFTSALEELYDVNMFEAFIMLYLANRFTPGPLTMVARCNSNVSRLLTNNTGYLATRCPDNELCRALLRYLNIPLAAPSANKFGHISPTCAEHVYDEFSNEELHILDGGQCKIGIESTVIKITTIDEPEIVCRDKLYSFSSNRQHLVKNVYIDCRDAIVDMFGELNKIIVNNRGRMTSRDVFGRKQKMKSLSATNLHRYGGAKNGFSIERRYSSDSRYGIGDRFHNDDSYRKERMYDQERRTLQELIFGTEDRYRQKLTYNRESHLNRHCGVSQEGGSTSYYNRSAMTGNCGLSNSSVRVDFTQRGGSTCIYYGGYAVDSMLNPSNNGSTEASRCNSVTDSGYSSDSGSKKGNKSRHEKGFESSDFKSYKGVKLHGSSRRVEVEYENGKIDLFELLEKYQNVMFKVEILRKGAVTYEHLRYELSGFNNVKVCEYELKPEKESENDTTIEDKAVVEDVLEEKQNILENLQKYRLWQRKVEDLRNGNVTFAGLRNIISALRKLKALRAMTGANTAGGDLGSDHDNNDDDYLSVNDFDDRISVDHFGSNDDDYMSIDDVDNSFTDVIDNISADFQKDNKGALIPNGIADSISNSIDSIANGRYNNDTADGAALGGDNGTIIAGSTADTVANGIVNGKDSYQGTDGDRTQVPGATSADNRVRSNARSSSYIGNCISRRYDHDTGKDKDMIIADISGKNDLCSVCLGKGSVDDHDNENSDKDGRVSGEHDIRFEAPGMSLTHYAPNVPTYLVVITKDDRTLNGRNGGEDRGNRDWTEHIGGRVSNDTNNGTGLKKVDCGNIVMIDIGYRFKSHSNMFKEYLPVINEPTSVANQLYSVLRKAESAAHPSVDDHSDTNAIIAIYFNERKIQLYSAIHDRITRSTSGNPIYAQINDEELEFLVK</sequence>
<feature type="compositionally biased region" description="Polar residues" evidence="13">
    <location>
        <begin position="442"/>
        <end position="456"/>
    </location>
</feature>
<dbReference type="Gene3D" id="3.40.50.11030">
    <property type="entry name" value="Threonylcarbamoyl-AMP synthase, C-terminal domain"/>
    <property type="match status" value="1"/>
</dbReference>
<dbReference type="AlphaFoldDB" id="A0A976M5L8"/>
<dbReference type="GO" id="GO:0000049">
    <property type="term" value="F:tRNA binding"/>
    <property type="evidence" value="ECO:0007669"/>
    <property type="project" value="TreeGrafter"/>
</dbReference>
<protein>
    <recommendedName>
        <fullName evidence="4">Threonylcarbamoyl-AMP synthase</fullName>
        <ecNumber evidence="3">2.7.7.87</ecNumber>
    </recommendedName>
    <alternativeName>
        <fullName evidence="11">L-threonylcarbamoyladenylate synthase</fullName>
    </alternativeName>
</protein>
<dbReference type="EC" id="2.7.7.87" evidence="3"/>